<evidence type="ECO:0000256" key="1">
    <source>
        <dbReference type="ARBA" id="ARBA00001946"/>
    </source>
</evidence>
<evidence type="ECO:0000256" key="10">
    <source>
        <dbReference type="ARBA" id="ARBA00023098"/>
    </source>
</evidence>
<sequence>MVSDRAFPEQPKVLIVFNPHAGQATAVRQSLEQAADLWRAQGWQVDLQATMAAGDATQIAKTASQNGVNIVVAAGGDGTVNEVMNGLVNTETALAVLPAGTVNIWAREMGLAMDVQRAAATTLLAQWRCVDVGRVRSMFPRTRRLSRKRVARPKEPLVDRHFLLMAGVGFDAAVTAGVKPLEKKRLGAIAYVKQAIQIGWNYRGNKVALRIDGKKIRGRFLMAVVGNSQLYGGVMKFTLDALIDDGLLDICVIQGRSMLKAPLRLVSIFSRSHHRDRRIKYYQAKQIQFLSRKPIPVQVDGDYLGQTPMLFEVVPQSLWVLVPPNADRSLWSNHTTDQSQCAPPIQTAD</sequence>
<protein>
    <submittedName>
        <fullName evidence="14">Diacylglycerol kinase family lipid kinase</fullName>
    </submittedName>
</protein>
<evidence type="ECO:0000256" key="11">
    <source>
        <dbReference type="ARBA" id="ARBA00023209"/>
    </source>
</evidence>
<dbReference type="EMBL" id="JADEXQ010000024">
    <property type="protein sequence ID" value="MBE9029891.1"/>
    <property type="molecule type" value="Genomic_DNA"/>
</dbReference>
<gene>
    <name evidence="14" type="ORF">IQ266_09145</name>
</gene>
<evidence type="ECO:0000256" key="7">
    <source>
        <dbReference type="ARBA" id="ARBA00022777"/>
    </source>
</evidence>
<dbReference type="GO" id="GO:0005524">
    <property type="term" value="F:ATP binding"/>
    <property type="evidence" value="ECO:0007669"/>
    <property type="project" value="UniProtKB-KW"/>
</dbReference>
<evidence type="ECO:0000313" key="15">
    <source>
        <dbReference type="Proteomes" id="UP000625316"/>
    </source>
</evidence>
<dbReference type="GO" id="GO:0008654">
    <property type="term" value="P:phospholipid biosynthetic process"/>
    <property type="evidence" value="ECO:0007669"/>
    <property type="project" value="UniProtKB-KW"/>
</dbReference>
<dbReference type="GO" id="GO:0046872">
    <property type="term" value="F:metal ion binding"/>
    <property type="evidence" value="ECO:0007669"/>
    <property type="project" value="UniProtKB-KW"/>
</dbReference>
<comment type="caution">
    <text evidence="14">The sequence shown here is derived from an EMBL/GenBank/DDBJ whole genome shotgun (WGS) entry which is preliminary data.</text>
</comment>
<accession>A0A928VND8</accession>
<dbReference type="SUPFAM" id="SSF111331">
    <property type="entry name" value="NAD kinase/diacylglycerol kinase-like"/>
    <property type="match status" value="1"/>
</dbReference>
<dbReference type="InterPro" id="IPR045540">
    <property type="entry name" value="YegS/DAGK_C"/>
</dbReference>
<dbReference type="AlphaFoldDB" id="A0A928VND8"/>
<comment type="similarity">
    <text evidence="2">Belongs to the diacylglycerol/lipid kinase family.</text>
</comment>
<keyword evidence="8" id="KW-0067">ATP-binding</keyword>
<evidence type="ECO:0000256" key="12">
    <source>
        <dbReference type="ARBA" id="ARBA00023264"/>
    </source>
</evidence>
<dbReference type="NCBIfam" id="TIGR00147">
    <property type="entry name" value="YegS/Rv2252/BmrU family lipid kinase"/>
    <property type="match status" value="1"/>
</dbReference>
<evidence type="ECO:0000313" key="14">
    <source>
        <dbReference type="EMBL" id="MBE9029891.1"/>
    </source>
</evidence>
<evidence type="ECO:0000256" key="8">
    <source>
        <dbReference type="ARBA" id="ARBA00022840"/>
    </source>
</evidence>
<dbReference type="InterPro" id="IPR050187">
    <property type="entry name" value="Lipid_Phosphate_FormReg"/>
</dbReference>
<evidence type="ECO:0000256" key="3">
    <source>
        <dbReference type="ARBA" id="ARBA00022516"/>
    </source>
</evidence>
<keyword evidence="12" id="KW-1208">Phospholipid metabolism</keyword>
<evidence type="ECO:0000256" key="5">
    <source>
        <dbReference type="ARBA" id="ARBA00022723"/>
    </source>
</evidence>
<dbReference type="PANTHER" id="PTHR12358">
    <property type="entry name" value="SPHINGOSINE KINASE"/>
    <property type="match status" value="1"/>
</dbReference>
<organism evidence="14 15">
    <name type="scientific">Romeriopsis navalis LEGE 11480</name>
    <dbReference type="NCBI Taxonomy" id="2777977"/>
    <lineage>
        <taxon>Bacteria</taxon>
        <taxon>Bacillati</taxon>
        <taxon>Cyanobacteriota</taxon>
        <taxon>Cyanophyceae</taxon>
        <taxon>Leptolyngbyales</taxon>
        <taxon>Leptolyngbyaceae</taxon>
        <taxon>Romeriopsis</taxon>
        <taxon>Romeriopsis navalis</taxon>
    </lineage>
</organism>
<keyword evidence="3" id="KW-0444">Lipid biosynthesis</keyword>
<keyword evidence="15" id="KW-1185">Reference proteome</keyword>
<keyword evidence="4" id="KW-0808">Transferase</keyword>
<evidence type="ECO:0000259" key="13">
    <source>
        <dbReference type="PROSITE" id="PS50146"/>
    </source>
</evidence>
<dbReference type="InterPro" id="IPR005218">
    <property type="entry name" value="Diacylglycerol/lipid_kinase"/>
</dbReference>
<dbReference type="Gene3D" id="2.60.200.40">
    <property type="match status" value="1"/>
</dbReference>
<evidence type="ECO:0000256" key="6">
    <source>
        <dbReference type="ARBA" id="ARBA00022741"/>
    </source>
</evidence>
<keyword evidence="10" id="KW-0443">Lipid metabolism</keyword>
<reference evidence="14" key="1">
    <citation type="submission" date="2020-10" db="EMBL/GenBank/DDBJ databases">
        <authorList>
            <person name="Castelo-Branco R."/>
            <person name="Eusebio N."/>
            <person name="Adriana R."/>
            <person name="Vieira A."/>
            <person name="Brugerolle De Fraissinette N."/>
            <person name="Rezende De Castro R."/>
            <person name="Schneider M.P."/>
            <person name="Vasconcelos V."/>
            <person name="Leao P.N."/>
        </authorList>
    </citation>
    <scope>NUCLEOTIDE SEQUENCE</scope>
    <source>
        <strain evidence="14">LEGE 11480</strain>
    </source>
</reference>
<evidence type="ECO:0000256" key="9">
    <source>
        <dbReference type="ARBA" id="ARBA00022842"/>
    </source>
</evidence>
<proteinExistence type="inferred from homology"/>
<dbReference type="Gene3D" id="3.40.50.10330">
    <property type="entry name" value="Probable inorganic polyphosphate/atp-NAD kinase, domain 1"/>
    <property type="match status" value="1"/>
</dbReference>
<dbReference type="GO" id="GO:0005886">
    <property type="term" value="C:plasma membrane"/>
    <property type="evidence" value="ECO:0007669"/>
    <property type="project" value="TreeGrafter"/>
</dbReference>
<keyword evidence="6" id="KW-0547">Nucleotide-binding</keyword>
<keyword evidence="7 14" id="KW-0418">Kinase</keyword>
<dbReference type="InterPro" id="IPR017438">
    <property type="entry name" value="ATP-NAD_kinase_N"/>
</dbReference>
<dbReference type="RefSeq" id="WP_264324715.1">
    <property type="nucleotide sequence ID" value="NZ_JADEXQ010000024.1"/>
</dbReference>
<dbReference type="Proteomes" id="UP000625316">
    <property type="component" value="Unassembled WGS sequence"/>
</dbReference>
<evidence type="ECO:0000256" key="4">
    <source>
        <dbReference type="ARBA" id="ARBA00022679"/>
    </source>
</evidence>
<dbReference type="Pfam" id="PF19279">
    <property type="entry name" value="YegS_C"/>
    <property type="match status" value="1"/>
</dbReference>
<evidence type="ECO:0000256" key="2">
    <source>
        <dbReference type="ARBA" id="ARBA00005983"/>
    </source>
</evidence>
<keyword evidence="5" id="KW-0479">Metal-binding</keyword>
<dbReference type="Pfam" id="PF00781">
    <property type="entry name" value="DAGK_cat"/>
    <property type="match status" value="1"/>
</dbReference>
<dbReference type="PANTHER" id="PTHR12358:SF106">
    <property type="entry name" value="LIPID KINASE YEGS"/>
    <property type="match status" value="1"/>
</dbReference>
<dbReference type="InterPro" id="IPR001206">
    <property type="entry name" value="Diacylglycerol_kinase_cat_dom"/>
</dbReference>
<name>A0A928VND8_9CYAN</name>
<dbReference type="InterPro" id="IPR016064">
    <property type="entry name" value="NAD/diacylglycerol_kinase_sf"/>
</dbReference>
<dbReference type="GO" id="GO:0004143">
    <property type="term" value="F:ATP-dependent diacylglycerol kinase activity"/>
    <property type="evidence" value="ECO:0007669"/>
    <property type="project" value="TreeGrafter"/>
</dbReference>
<dbReference type="SMART" id="SM00046">
    <property type="entry name" value="DAGKc"/>
    <property type="match status" value="1"/>
</dbReference>
<comment type="cofactor">
    <cofactor evidence="1">
        <name>Mg(2+)</name>
        <dbReference type="ChEBI" id="CHEBI:18420"/>
    </cofactor>
</comment>
<dbReference type="PROSITE" id="PS50146">
    <property type="entry name" value="DAGK"/>
    <property type="match status" value="1"/>
</dbReference>
<feature type="domain" description="DAGKc" evidence="13">
    <location>
        <begin position="8"/>
        <end position="139"/>
    </location>
</feature>
<keyword evidence="9" id="KW-0460">Magnesium</keyword>
<keyword evidence="11" id="KW-0594">Phospholipid biosynthesis</keyword>